<evidence type="ECO:0000256" key="16">
    <source>
        <dbReference type="ARBA" id="ARBA00023078"/>
    </source>
</evidence>
<feature type="transmembrane region" description="Helical" evidence="20">
    <location>
        <begin position="121"/>
        <end position="139"/>
    </location>
</feature>
<keyword evidence="13" id="KW-1278">Translocase</keyword>
<dbReference type="PANTHER" id="PTHR42829">
    <property type="entry name" value="NADH-UBIQUINONE OXIDOREDUCTASE CHAIN 5"/>
    <property type="match status" value="1"/>
</dbReference>
<dbReference type="EC" id="7.1.1.-" evidence="20"/>
<dbReference type="NCBIfam" id="NF005141">
    <property type="entry name" value="PRK06590.1"/>
    <property type="match status" value="1"/>
</dbReference>
<evidence type="ECO:0000256" key="1">
    <source>
        <dbReference type="ARBA" id="ARBA00004059"/>
    </source>
</evidence>
<keyword evidence="14 20" id="KW-1133">Transmembrane helix</keyword>
<organism evidence="24">
    <name type="scientific">Haplostachys haplostachya</name>
    <dbReference type="NCBI Taxonomy" id="141755"/>
    <lineage>
        <taxon>Eukaryota</taxon>
        <taxon>Viridiplantae</taxon>
        <taxon>Streptophyta</taxon>
        <taxon>Embryophyta</taxon>
        <taxon>Tracheophyta</taxon>
        <taxon>Spermatophyta</taxon>
        <taxon>Magnoliopsida</taxon>
        <taxon>eudicotyledons</taxon>
        <taxon>Gunneridae</taxon>
        <taxon>Pentapetalae</taxon>
        <taxon>asterids</taxon>
        <taxon>lamiids</taxon>
        <taxon>Lamiales</taxon>
        <taxon>Lamiaceae</taxon>
        <taxon>Lamioideae</taxon>
        <taxon>Stachydeae</taxon>
        <taxon>Haplostachys</taxon>
    </lineage>
</organism>
<evidence type="ECO:0000256" key="14">
    <source>
        <dbReference type="ARBA" id="ARBA00022989"/>
    </source>
</evidence>
<evidence type="ECO:0000256" key="8">
    <source>
        <dbReference type="ARBA" id="ARBA00022640"/>
    </source>
</evidence>
<dbReference type="PRINTS" id="PR01434">
    <property type="entry name" value="NADHDHGNASE5"/>
</dbReference>
<dbReference type="EMBL" id="KU724133">
    <property type="protein sequence ID" value="AMQ33173.1"/>
    <property type="molecule type" value="Genomic_DNA"/>
</dbReference>
<geneLocation type="chloroplast" evidence="24"/>
<feature type="transmembrane region" description="Helical" evidence="20">
    <location>
        <begin position="145"/>
        <end position="166"/>
    </location>
</feature>
<dbReference type="Pfam" id="PF00662">
    <property type="entry name" value="Proton_antipo_N"/>
    <property type="match status" value="1"/>
</dbReference>
<keyword evidence="10 20" id="KW-0874">Quinone</keyword>
<dbReference type="InterPro" id="IPR018393">
    <property type="entry name" value="NADHpl_OxRdtase_5_subgr"/>
</dbReference>
<evidence type="ECO:0000259" key="23">
    <source>
        <dbReference type="Pfam" id="PF01010"/>
    </source>
</evidence>
<sequence length="742" mass="83955">MEQTYQYACILPFVPLLVPILIGVGLVLFPTATKNLHRMWAFPSILLLSIVMIFSTNLSIQQINSSYIYQYVWSWTLDNDFSLEFGCLIDPLTSIMLMLITTVGIMVLIYSDNYMAHDQGYLRFFAYMSFFSTSMLGLVTSSNLIQIYIFWELVGMCSYLLIGFWFTRPPAANACQKAFVTNRVGDFGLLLGILGFYWITGSFEFRDVFEILNNLISNNEVNFPFVLLCAVLLFAGAVAKSAQFPLHVWLPDAMEGPTPISALIHAATMVAAGIFLVARLLPLFIVIPYIMNLIALMGIITLLLGATLALAQKDIKRGLAYSTMSQLGYMMFALGMGSYRSALFHLITHAYSKALLFLGSGSVIHSMETLVGYSPDKSQNMVLMGGLTKHVPITKTSFLLGTLSLCGIPPLACFWSKDEILNDSWLYSPIFAIIALATAGLTAFYMFRIYLLTFEGHLNIHFQNYSGNQNTYFYSLSIWGKGYSKRINQNSSLLKKESSFFFSKKTYRSNENEIKKKRGGGLPFINILDFDNQKSFSYPYESANTMLFSLLLLVLFTLFVGSLGIPFNQKGRDLDLLSKWLAPSINLLHQKSKDSASWYEFFKDALFSVSIAYFGIFLASFLYKPIYSSFKNFDFINSFVKLGPKRKRWDRIINNLYDWSYNRAYIDSFYTISFSRGVRELAQLTHFFDRRVIDGITNGVGVVSLFFGEGIKYLGGGRISSYLFLYFSCVSIFLISSLFSVF</sequence>
<feature type="transmembrane region" description="Helical" evidence="20">
    <location>
        <begin position="187"/>
        <end position="205"/>
    </location>
</feature>
<feature type="transmembrane region" description="Helical" evidence="20">
    <location>
        <begin position="605"/>
        <end position="623"/>
    </location>
</feature>
<evidence type="ECO:0000256" key="12">
    <source>
        <dbReference type="ARBA" id="ARBA00022957"/>
    </source>
</evidence>
<keyword evidence="17 20" id="KW-0472">Membrane</keyword>
<evidence type="ECO:0000256" key="3">
    <source>
        <dbReference type="ARBA" id="ARBA00008200"/>
    </source>
</evidence>
<dbReference type="RefSeq" id="YP_009242288.1">
    <property type="nucleotide sequence ID" value="NC_029819.1"/>
</dbReference>
<feature type="transmembrane region" description="Helical" evidence="20">
    <location>
        <begin position="41"/>
        <end position="63"/>
    </location>
</feature>
<evidence type="ECO:0000256" key="10">
    <source>
        <dbReference type="ARBA" id="ARBA00022719"/>
    </source>
</evidence>
<evidence type="ECO:0000259" key="22">
    <source>
        <dbReference type="Pfam" id="PF00662"/>
    </source>
</evidence>
<evidence type="ECO:0000256" key="7">
    <source>
        <dbReference type="ARBA" id="ARBA00022528"/>
    </source>
</evidence>
<dbReference type="GO" id="GO:0015990">
    <property type="term" value="P:electron transport coupled proton transport"/>
    <property type="evidence" value="ECO:0007669"/>
    <property type="project" value="TreeGrafter"/>
</dbReference>
<dbReference type="GO" id="GO:0008137">
    <property type="term" value="F:NADH dehydrogenase (ubiquinone) activity"/>
    <property type="evidence" value="ECO:0007669"/>
    <property type="project" value="InterPro"/>
</dbReference>
<feature type="transmembrane region" description="Helical" evidence="20">
    <location>
        <begin position="225"/>
        <end position="250"/>
    </location>
</feature>
<feature type="transmembrane region" description="Helical" evidence="20">
    <location>
        <begin position="83"/>
        <end position="109"/>
    </location>
</feature>
<evidence type="ECO:0000256" key="11">
    <source>
        <dbReference type="ARBA" id="ARBA00022857"/>
    </source>
</evidence>
<keyword evidence="6 20" id="KW-0813">Transport</keyword>
<dbReference type="GeneID" id="27211506"/>
<evidence type="ECO:0000313" key="24">
    <source>
        <dbReference type="EMBL" id="AMQ33173.1"/>
    </source>
</evidence>
<keyword evidence="11 20" id="KW-0521">NADP</keyword>
<evidence type="ECO:0000256" key="9">
    <source>
        <dbReference type="ARBA" id="ARBA00022692"/>
    </source>
</evidence>
<comment type="catalytic activity">
    <reaction evidence="18 20">
        <text>a plastoquinone + NADPH + (n+1) H(+)(in) = a plastoquinol + NADP(+) + n H(+)(out)</text>
        <dbReference type="Rhea" id="RHEA:42612"/>
        <dbReference type="Rhea" id="RHEA-COMP:9561"/>
        <dbReference type="Rhea" id="RHEA-COMP:9562"/>
        <dbReference type="ChEBI" id="CHEBI:15378"/>
        <dbReference type="ChEBI" id="CHEBI:17757"/>
        <dbReference type="ChEBI" id="CHEBI:57783"/>
        <dbReference type="ChEBI" id="CHEBI:58349"/>
        <dbReference type="ChEBI" id="CHEBI:62192"/>
    </reaction>
</comment>
<evidence type="ECO:0000256" key="2">
    <source>
        <dbReference type="ARBA" id="ARBA00004454"/>
    </source>
</evidence>
<feature type="transmembrane region" description="Helical" evidence="20">
    <location>
        <begin position="287"/>
        <end position="311"/>
    </location>
</feature>
<comment type="similarity">
    <text evidence="3 20">Belongs to the complex I subunit 5 family.</text>
</comment>
<dbReference type="GO" id="GO:0009535">
    <property type="term" value="C:chloroplast thylakoid membrane"/>
    <property type="evidence" value="ECO:0007669"/>
    <property type="project" value="UniProtKB-SubCell"/>
</dbReference>
<keyword evidence="15 20" id="KW-0520">NAD</keyword>
<feature type="transmembrane region" description="Helical" evidence="20">
    <location>
        <begin position="547"/>
        <end position="567"/>
    </location>
</feature>
<dbReference type="GO" id="GO:0042773">
    <property type="term" value="P:ATP synthesis coupled electron transport"/>
    <property type="evidence" value="ECO:0007669"/>
    <property type="project" value="InterPro"/>
</dbReference>
<dbReference type="Pfam" id="PF00361">
    <property type="entry name" value="Proton_antipo_M"/>
    <property type="match status" value="1"/>
</dbReference>
<keyword evidence="12 20" id="KW-0618">Plastoquinone</keyword>
<comment type="function">
    <text evidence="1 20">NDH shuttles electrons from NAD(P)H:plastoquinone, via FMN and iron-sulfur (Fe-S) centers, to quinones in the photosynthetic chain and possibly in a chloroplast respiratory chain. The immediate electron acceptor for the enzyme in this species is believed to be plastoquinone. Couples the redox reaction to proton translocation, and thus conserves the redox energy in a proton gradient.</text>
</comment>
<feature type="transmembrane region" description="Helical" evidence="20">
    <location>
        <begin position="318"/>
        <end position="339"/>
    </location>
</feature>
<protein>
    <recommendedName>
        <fullName evidence="5 20">NAD(P)H-quinone oxidoreductase subunit 5, chloroplastic</fullName>
        <ecNumber evidence="20">7.1.1.-</ecNumber>
    </recommendedName>
    <alternativeName>
        <fullName evidence="20">NADH-plastoquinone oxidoreductase subunit 5</fullName>
    </alternativeName>
</protein>
<keyword evidence="9 20" id="KW-0812">Transmembrane</keyword>
<evidence type="ECO:0000256" key="6">
    <source>
        <dbReference type="ARBA" id="ARBA00022448"/>
    </source>
</evidence>
<dbReference type="GO" id="GO:0048038">
    <property type="term" value="F:quinone binding"/>
    <property type="evidence" value="ECO:0007669"/>
    <property type="project" value="UniProtKB-KW"/>
</dbReference>
<comment type="subunit">
    <text evidence="4 20">NDH is composed of at least 16 different subunits, 5 of which are encoded in the nucleus.</text>
</comment>
<dbReference type="PRINTS" id="PR01435">
    <property type="entry name" value="NPOXDRDTASE5"/>
</dbReference>
<feature type="transmembrane region" description="Helical" evidence="20">
    <location>
        <begin position="6"/>
        <end position="29"/>
    </location>
</feature>
<keyword evidence="7 20" id="KW-0150">Chloroplast</keyword>
<feature type="domain" description="NADH:ubiquinone/plastoquinone oxidoreductase chloroplast chain 5 C-terminal" evidence="23">
    <location>
        <begin position="448"/>
        <end position="689"/>
    </location>
</feature>
<evidence type="ECO:0000256" key="4">
    <source>
        <dbReference type="ARBA" id="ARBA00011199"/>
    </source>
</evidence>
<name>A0A142DPQ7_9LAMI</name>
<dbReference type="PANTHER" id="PTHR42829:SF2">
    <property type="entry name" value="NADH-UBIQUINONE OXIDOREDUCTASE CHAIN 5"/>
    <property type="match status" value="1"/>
</dbReference>
<evidence type="ECO:0000259" key="21">
    <source>
        <dbReference type="Pfam" id="PF00361"/>
    </source>
</evidence>
<reference evidence="24" key="1">
    <citation type="journal article" date="2016" name="Mol. Phylogenet. Evol.">
        <title>The quest to resolve recent radiations: Plastid phylogenomics of extinct and endangered Hawaiian endemic mints (Lamiaceae).</title>
        <authorList>
            <person name="Welch A.J."/>
            <person name="Collins K."/>
            <person name="Ratan A."/>
            <person name="Drautz-Moses D.I."/>
            <person name="Schuster S.C."/>
            <person name="Lindqvist C."/>
        </authorList>
    </citation>
    <scope>NUCLEOTIDE SEQUENCE</scope>
    <source>
        <strain evidence="24">HI0333</strain>
    </source>
</reference>
<dbReference type="Gene3D" id="1.20.5.2700">
    <property type="match status" value="1"/>
</dbReference>
<dbReference type="InterPro" id="IPR001516">
    <property type="entry name" value="Proton_antipo_N"/>
</dbReference>
<keyword evidence="8 20" id="KW-0934">Plastid</keyword>
<keyword evidence="16 20" id="KW-0793">Thylakoid</keyword>
<feature type="transmembrane region" description="Helical" evidence="20">
    <location>
        <begin position="424"/>
        <end position="447"/>
    </location>
</feature>
<dbReference type="InterPro" id="IPR003945">
    <property type="entry name" value="NU5C-like"/>
</dbReference>
<dbReference type="InterPro" id="IPR002128">
    <property type="entry name" value="NADH_UbQ_OxRdtase_chlpt_su5_C"/>
</dbReference>
<dbReference type="GO" id="GO:0003954">
    <property type="term" value="F:NADH dehydrogenase activity"/>
    <property type="evidence" value="ECO:0007669"/>
    <property type="project" value="TreeGrafter"/>
</dbReference>
<accession>A0A142DPQ7</accession>
<dbReference type="NCBIfam" id="TIGR01974">
    <property type="entry name" value="NDH_I_L"/>
    <property type="match status" value="1"/>
</dbReference>
<dbReference type="Pfam" id="PF01010">
    <property type="entry name" value="Proton_antipo_C"/>
    <property type="match status" value="1"/>
</dbReference>
<gene>
    <name evidence="20 24" type="primary">ndhF</name>
</gene>
<feature type="transmembrane region" description="Helical" evidence="20">
    <location>
        <begin position="262"/>
        <end position="281"/>
    </location>
</feature>
<evidence type="ECO:0000256" key="18">
    <source>
        <dbReference type="ARBA" id="ARBA00047726"/>
    </source>
</evidence>
<dbReference type="InterPro" id="IPR001750">
    <property type="entry name" value="ND/Mrp_TM"/>
</dbReference>
<feature type="domain" description="NADH:quinone oxidoreductase/Mrp antiporter transmembrane" evidence="21">
    <location>
        <begin position="141"/>
        <end position="441"/>
    </location>
</feature>
<comment type="catalytic activity">
    <reaction evidence="19 20">
        <text>a plastoquinone + NADH + (n+1) H(+)(in) = a plastoquinol + NAD(+) + n H(+)(out)</text>
        <dbReference type="Rhea" id="RHEA:42608"/>
        <dbReference type="Rhea" id="RHEA-COMP:9561"/>
        <dbReference type="Rhea" id="RHEA-COMP:9562"/>
        <dbReference type="ChEBI" id="CHEBI:15378"/>
        <dbReference type="ChEBI" id="CHEBI:17757"/>
        <dbReference type="ChEBI" id="CHEBI:57540"/>
        <dbReference type="ChEBI" id="CHEBI:57945"/>
        <dbReference type="ChEBI" id="CHEBI:62192"/>
    </reaction>
</comment>
<evidence type="ECO:0000256" key="19">
    <source>
        <dbReference type="ARBA" id="ARBA00048026"/>
    </source>
</evidence>
<evidence type="ECO:0000256" key="20">
    <source>
        <dbReference type="RuleBase" id="RU364062"/>
    </source>
</evidence>
<evidence type="ECO:0000256" key="13">
    <source>
        <dbReference type="ARBA" id="ARBA00022967"/>
    </source>
</evidence>
<evidence type="ECO:0000256" key="17">
    <source>
        <dbReference type="ARBA" id="ARBA00023136"/>
    </source>
</evidence>
<dbReference type="AlphaFoldDB" id="A0A142DPQ7"/>
<proteinExistence type="inferred from homology"/>
<evidence type="ECO:0000256" key="15">
    <source>
        <dbReference type="ARBA" id="ARBA00023027"/>
    </source>
</evidence>
<feature type="transmembrane region" description="Helical" evidence="20">
    <location>
        <begin position="722"/>
        <end position="741"/>
    </location>
</feature>
<feature type="transmembrane region" description="Helical" evidence="20">
    <location>
        <begin position="393"/>
        <end position="412"/>
    </location>
</feature>
<evidence type="ECO:0000256" key="5">
    <source>
        <dbReference type="ARBA" id="ARBA00018648"/>
    </source>
</evidence>
<feature type="domain" description="NADH-Ubiquinone oxidoreductase (complex I) chain 5 N-terminal" evidence="22">
    <location>
        <begin position="75"/>
        <end position="125"/>
    </location>
</feature>
<comment type="subcellular location">
    <subcellularLocation>
        <location evidence="2 20">Plastid</location>
        <location evidence="2 20">Chloroplast thylakoid membrane</location>
        <topology evidence="2 20">Multi-pass membrane protein</topology>
    </subcellularLocation>
</comment>